<dbReference type="InterPro" id="IPR013785">
    <property type="entry name" value="Aldolase_TIM"/>
</dbReference>
<evidence type="ECO:0000256" key="3">
    <source>
        <dbReference type="ARBA" id="ARBA00023277"/>
    </source>
</evidence>
<dbReference type="GO" id="GO:0047274">
    <property type="term" value="F:galactinol-sucrose galactosyltransferase activity"/>
    <property type="evidence" value="ECO:0007669"/>
    <property type="project" value="UniProtKB-EC"/>
</dbReference>
<accession>A0A9P4IRM2</accession>
<dbReference type="GO" id="GO:0004557">
    <property type="term" value="F:alpha-galactosidase activity"/>
    <property type="evidence" value="ECO:0007669"/>
    <property type="project" value="UniProtKB-EC"/>
</dbReference>
<keyword evidence="6" id="KW-1185">Reference proteome</keyword>
<dbReference type="Pfam" id="PF05691">
    <property type="entry name" value="Raffinose_syn"/>
    <property type="match status" value="1"/>
</dbReference>
<sequence>MFASITSWPPLGQTTVIPTDNKSIHFTVLLETALNKSSAPEDIEVKLWHNHTSSGEWEDAVLRHERDPGNTQLSVDANPATRTRRWYRLELPLVHTNSPTSFTVKFKTASQSGWRWVRDQTNVADGQLLFHKTLPSHDLSNFFDGLSTDLKITTPRCETPDTLLYSIALTVDASNGVHSGQGRAKLGYPTDSTRWFALVRLWAPWLAPRQGQGKFEIDKDAVLLSFLRSDGYHVVLLALSGVRDVTTLLVHDQEGNVCIQGRNDGEERGIARVLVAIAESFEIANSAVMYEARKIVMTNPDTTEEIEAQLQKYSIPPKPQWFEDWYDGFTYCTWNALGQDLTEQRILDALEDLKNSDIVIENLIIDDNWQSNTEGATQFERGWNEFEANKQGFPHGLKSTISKIRTRYPNIKHIAVWHAMMGYWGGVSPKSELAKRYKTTVVDIDLSVIKGPRTVIAASDITQMYDDFYSFLSSCGVDSVKTDVQFYLDQIVSAPSRRALITAYQDAWTLAQLRHFSARSISCMSQSPSVLFHSQIPTNRPTIPVRNSDDFFPEIEASHPWHIFCNAHNSLLTQHLNVVPDWDMFQTSHPWGSFHAAARCVSGGPIYFTDFPGKHNVELIGQMTARTADKGKRVILRPHRTGKTISAYAGYKDPALVKVGTYVGYARTGTAILGVFNCLENDFGEIIRLKDFPGAEGGEYIVRDFAGGVSEPMLPEHKASVVHVSLKRRGWAILSAHPVKTFAQRHGETKVALLGLVGQMTGIAGVLGHDVYMEDTGRIRIWVNLKAVGKLGVWVSNLPEKSVDENVMVLIGGTPIKREAVAVSKSCDRVLEVDYEMLWTRDQQSDKAKAFTWGNEVSLEVFIS</sequence>
<keyword evidence="5" id="KW-0378">Hydrolase</keyword>
<evidence type="ECO:0000313" key="6">
    <source>
        <dbReference type="Proteomes" id="UP000799439"/>
    </source>
</evidence>
<name>A0A9P4IRM2_9PEZI</name>
<dbReference type="EMBL" id="ML996092">
    <property type="protein sequence ID" value="KAF2148778.1"/>
    <property type="molecule type" value="Genomic_DNA"/>
</dbReference>
<evidence type="ECO:0000313" key="5">
    <source>
        <dbReference type="EMBL" id="KAF2148778.1"/>
    </source>
</evidence>
<dbReference type="Gene3D" id="3.20.20.70">
    <property type="entry name" value="Aldolase class I"/>
    <property type="match status" value="1"/>
</dbReference>
<gene>
    <name evidence="5" type="ORF">K461DRAFT_232127</name>
</gene>
<comment type="caution">
    <text evidence="5">The sequence shown here is derived from an EMBL/GenBank/DDBJ whole genome shotgun (WGS) entry which is preliminary data.</text>
</comment>
<comment type="similarity">
    <text evidence="2">Belongs to the glycosyl hydrolases 36 family.</text>
</comment>
<comment type="catalytic activity">
    <reaction evidence="4">
        <text>alpha-D-galactosyl-(1-&gt;3)-1D-myo-inositol + sucrose = raffinose + myo-inositol</text>
        <dbReference type="Rhea" id="RHEA:20161"/>
        <dbReference type="ChEBI" id="CHEBI:16634"/>
        <dbReference type="ChEBI" id="CHEBI:17268"/>
        <dbReference type="ChEBI" id="CHEBI:17505"/>
        <dbReference type="ChEBI" id="CHEBI:17992"/>
        <dbReference type="EC" id="2.4.1.82"/>
    </reaction>
</comment>
<organism evidence="5 6">
    <name type="scientific">Myriangium duriaei CBS 260.36</name>
    <dbReference type="NCBI Taxonomy" id="1168546"/>
    <lineage>
        <taxon>Eukaryota</taxon>
        <taxon>Fungi</taxon>
        <taxon>Dikarya</taxon>
        <taxon>Ascomycota</taxon>
        <taxon>Pezizomycotina</taxon>
        <taxon>Dothideomycetes</taxon>
        <taxon>Dothideomycetidae</taxon>
        <taxon>Myriangiales</taxon>
        <taxon>Myriangiaceae</taxon>
        <taxon>Myriangium</taxon>
    </lineage>
</organism>
<dbReference type="SUPFAM" id="SSF51445">
    <property type="entry name" value="(Trans)glycosidases"/>
    <property type="match status" value="1"/>
</dbReference>
<proteinExistence type="inferred from homology"/>
<protein>
    <submittedName>
        <fullName evidence="5">Glycoside hydrolase family 36 protein</fullName>
    </submittedName>
</protein>
<evidence type="ECO:0000256" key="2">
    <source>
        <dbReference type="ARBA" id="ARBA00007240"/>
    </source>
</evidence>
<comment type="catalytic activity">
    <reaction evidence="1">
        <text>Hydrolysis of terminal, non-reducing alpha-D-galactose residues in alpha-D-galactosides, including galactose oligosaccharides, galactomannans and galactolipids.</text>
        <dbReference type="EC" id="3.2.1.22"/>
    </reaction>
</comment>
<evidence type="ECO:0000256" key="4">
    <source>
        <dbReference type="ARBA" id="ARBA00049426"/>
    </source>
</evidence>
<evidence type="ECO:0000256" key="1">
    <source>
        <dbReference type="ARBA" id="ARBA00001255"/>
    </source>
</evidence>
<keyword evidence="3" id="KW-0119">Carbohydrate metabolism</keyword>
<dbReference type="PANTHER" id="PTHR31268">
    <property type="match status" value="1"/>
</dbReference>
<reference evidence="5" key="1">
    <citation type="journal article" date="2020" name="Stud. Mycol.">
        <title>101 Dothideomycetes genomes: a test case for predicting lifestyles and emergence of pathogens.</title>
        <authorList>
            <person name="Haridas S."/>
            <person name="Albert R."/>
            <person name="Binder M."/>
            <person name="Bloem J."/>
            <person name="Labutti K."/>
            <person name="Salamov A."/>
            <person name="Andreopoulos B."/>
            <person name="Baker S."/>
            <person name="Barry K."/>
            <person name="Bills G."/>
            <person name="Bluhm B."/>
            <person name="Cannon C."/>
            <person name="Castanera R."/>
            <person name="Culley D."/>
            <person name="Daum C."/>
            <person name="Ezra D."/>
            <person name="Gonzalez J."/>
            <person name="Henrissat B."/>
            <person name="Kuo A."/>
            <person name="Liang C."/>
            <person name="Lipzen A."/>
            <person name="Lutzoni F."/>
            <person name="Magnuson J."/>
            <person name="Mondo S."/>
            <person name="Nolan M."/>
            <person name="Ohm R."/>
            <person name="Pangilinan J."/>
            <person name="Park H.-J."/>
            <person name="Ramirez L."/>
            <person name="Alfaro M."/>
            <person name="Sun H."/>
            <person name="Tritt A."/>
            <person name="Yoshinaga Y."/>
            <person name="Zwiers L.-H."/>
            <person name="Turgeon B."/>
            <person name="Goodwin S."/>
            <person name="Spatafora J."/>
            <person name="Crous P."/>
            <person name="Grigoriev I."/>
        </authorList>
    </citation>
    <scope>NUCLEOTIDE SEQUENCE</scope>
    <source>
        <strain evidence="5">CBS 260.36</strain>
    </source>
</reference>
<dbReference type="Proteomes" id="UP000799439">
    <property type="component" value="Unassembled WGS sequence"/>
</dbReference>
<dbReference type="InterPro" id="IPR017853">
    <property type="entry name" value="GH"/>
</dbReference>
<dbReference type="OrthoDB" id="4664297at2759"/>
<dbReference type="InterPro" id="IPR008811">
    <property type="entry name" value="Glycosyl_hydrolases_36"/>
</dbReference>
<dbReference type="AlphaFoldDB" id="A0A9P4IRM2"/>
<dbReference type="PANTHER" id="PTHR31268:SF32">
    <property type="entry name" value="GALACTINOL--SUCROSE GALACTOSYLTRANSFERASE 2-RELATED"/>
    <property type="match status" value="1"/>
</dbReference>